<comment type="caution">
    <text evidence="2">The sequence shown here is derived from an EMBL/GenBank/DDBJ whole genome shotgun (WGS) entry which is preliminary data.</text>
</comment>
<dbReference type="EMBL" id="JAUUTY010000003">
    <property type="protein sequence ID" value="KAK1661182.1"/>
    <property type="molecule type" value="Genomic_DNA"/>
</dbReference>
<feature type="region of interest" description="Disordered" evidence="1">
    <location>
        <begin position="426"/>
        <end position="464"/>
    </location>
</feature>
<evidence type="ECO:0008006" key="4">
    <source>
        <dbReference type="Google" id="ProtNLM"/>
    </source>
</evidence>
<feature type="compositionally biased region" description="Basic and acidic residues" evidence="1">
    <location>
        <begin position="373"/>
        <end position="384"/>
    </location>
</feature>
<dbReference type="Proteomes" id="UP001231189">
    <property type="component" value="Unassembled WGS sequence"/>
</dbReference>
<gene>
    <name evidence="2" type="ORF">QYE76_049341</name>
</gene>
<dbReference type="AlphaFoldDB" id="A0AAD8SMV2"/>
<feature type="compositionally biased region" description="Basic residues" evidence="1">
    <location>
        <begin position="443"/>
        <end position="452"/>
    </location>
</feature>
<accession>A0AAD8SMV2</accession>
<keyword evidence="3" id="KW-1185">Reference proteome</keyword>
<dbReference type="PANTHER" id="PTHR33710:SF62">
    <property type="entry name" value="DUF4283 DOMAIN PROTEIN"/>
    <property type="match status" value="1"/>
</dbReference>
<evidence type="ECO:0000313" key="3">
    <source>
        <dbReference type="Proteomes" id="UP001231189"/>
    </source>
</evidence>
<evidence type="ECO:0000256" key="1">
    <source>
        <dbReference type="SAM" id="MobiDB-lite"/>
    </source>
</evidence>
<proteinExistence type="predicted"/>
<name>A0AAD8SMV2_LOLMU</name>
<feature type="region of interest" description="Disordered" evidence="1">
    <location>
        <begin position="371"/>
        <end position="413"/>
    </location>
</feature>
<dbReference type="SUPFAM" id="SSF56219">
    <property type="entry name" value="DNase I-like"/>
    <property type="match status" value="1"/>
</dbReference>
<protein>
    <recommendedName>
        <fullName evidence="4">Reverse transcriptase</fullName>
    </recommendedName>
</protein>
<evidence type="ECO:0000313" key="2">
    <source>
        <dbReference type="EMBL" id="KAK1661182.1"/>
    </source>
</evidence>
<reference evidence="2" key="1">
    <citation type="submission" date="2023-07" db="EMBL/GenBank/DDBJ databases">
        <title>A chromosome-level genome assembly of Lolium multiflorum.</title>
        <authorList>
            <person name="Chen Y."/>
            <person name="Copetti D."/>
            <person name="Kolliker R."/>
            <person name="Studer B."/>
        </authorList>
    </citation>
    <scope>NUCLEOTIDE SEQUENCE</scope>
    <source>
        <strain evidence="2">02402/16</strain>
        <tissue evidence="2">Leaf</tissue>
    </source>
</reference>
<dbReference type="Gene3D" id="3.60.10.10">
    <property type="entry name" value="Endonuclease/exonuclease/phosphatase"/>
    <property type="match status" value="1"/>
</dbReference>
<dbReference type="PANTHER" id="PTHR33710">
    <property type="entry name" value="BNAC02G09200D PROTEIN"/>
    <property type="match status" value="1"/>
</dbReference>
<organism evidence="2 3">
    <name type="scientific">Lolium multiflorum</name>
    <name type="common">Italian ryegrass</name>
    <name type="synonym">Lolium perenne subsp. multiflorum</name>
    <dbReference type="NCBI Taxonomy" id="4521"/>
    <lineage>
        <taxon>Eukaryota</taxon>
        <taxon>Viridiplantae</taxon>
        <taxon>Streptophyta</taxon>
        <taxon>Embryophyta</taxon>
        <taxon>Tracheophyta</taxon>
        <taxon>Spermatophyta</taxon>
        <taxon>Magnoliopsida</taxon>
        <taxon>Liliopsida</taxon>
        <taxon>Poales</taxon>
        <taxon>Poaceae</taxon>
        <taxon>BOP clade</taxon>
        <taxon>Pooideae</taxon>
        <taxon>Poodae</taxon>
        <taxon>Poeae</taxon>
        <taxon>Poeae Chloroplast Group 2 (Poeae type)</taxon>
        <taxon>Loliodinae</taxon>
        <taxon>Loliinae</taxon>
        <taxon>Lolium</taxon>
    </lineage>
</organism>
<sequence>MRAFREVTEDCGLIDLGFSGLPYTWDNRQEGSANVKERIDRAFGNDGLLNLFQVVKVKHVSVVQSDHCMIQTELKKHVSHRPLGMRAFKYENVWQTHGDYDKVVVDLWQKALRGVGLEGFAKTLSSMQNGLSSWGTATFGDFKKKLSNLRRELDRVRRISLGRGPSPEEKKIMERINEVLFQEEIWIKQRSRVNWLQSGDRNTAYFHACASQRKRMNSISSLQREDGTWCDDAEEVKDAVQGFYKYLYTSEGAPDMQGLIDLVHEKVVQEDKVNLEADFTEEEVKRALFQMHPSKAPGVDGFTAGFYQRHWSLVGPKLCGAVLGFLNGGEMPEEINDTAITLIPKLTRSNNEAQQGEDDHLATAMDPWSRGELLTHHSGGDHGGVESSGDESPPSRVPEAISESPEMGSRRRRLCKVSVSWLSPGATEALSRRRVNAGGTRGPRGRAARGPRRPPPGRLVAPLR</sequence>
<dbReference type="InterPro" id="IPR036691">
    <property type="entry name" value="Endo/exonu/phosph_ase_sf"/>
</dbReference>